<dbReference type="AlphaFoldDB" id="A0AAD5IQF8"/>
<keyword evidence="2" id="KW-1133">Transmembrane helix</keyword>
<organism evidence="4 5">
    <name type="scientific">Acer negundo</name>
    <name type="common">Box elder</name>
    <dbReference type="NCBI Taxonomy" id="4023"/>
    <lineage>
        <taxon>Eukaryota</taxon>
        <taxon>Viridiplantae</taxon>
        <taxon>Streptophyta</taxon>
        <taxon>Embryophyta</taxon>
        <taxon>Tracheophyta</taxon>
        <taxon>Spermatophyta</taxon>
        <taxon>Magnoliopsida</taxon>
        <taxon>eudicotyledons</taxon>
        <taxon>Gunneridae</taxon>
        <taxon>Pentapetalae</taxon>
        <taxon>rosids</taxon>
        <taxon>malvids</taxon>
        <taxon>Sapindales</taxon>
        <taxon>Sapindaceae</taxon>
        <taxon>Hippocastanoideae</taxon>
        <taxon>Acereae</taxon>
        <taxon>Acer</taxon>
    </lineage>
</organism>
<accession>A0AAD5IQF8</accession>
<comment type="caution">
    <text evidence="4">The sequence shown here is derived from an EMBL/GenBank/DDBJ whole genome shotgun (WGS) entry which is preliminary data.</text>
</comment>
<dbReference type="Proteomes" id="UP001064489">
    <property type="component" value="Chromosome 8"/>
</dbReference>
<reference evidence="4" key="1">
    <citation type="journal article" date="2022" name="Plant J.">
        <title>Strategies of tolerance reflected in two North American maple genomes.</title>
        <authorList>
            <person name="McEvoy S.L."/>
            <person name="Sezen U.U."/>
            <person name="Trouern-Trend A."/>
            <person name="McMahon S.M."/>
            <person name="Schaberg P.G."/>
            <person name="Yang J."/>
            <person name="Wegrzyn J.L."/>
            <person name="Swenson N.G."/>
        </authorList>
    </citation>
    <scope>NUCLEOTIDE SEQUENCE</scope>
    <source>
        <strain evidence="4">91603</strain>
    </source>
</reference>
<dbReference type="Gene3D" id="1.20.1560.10">
    <property type="entry name" value="ABC transporter type 1, transmembrane domain"/>
    <property type="match status" value="1"/>
</dbReference>
<dbReference type="EMBL" id="JAJSOW010000103">
    <property type="protein sequence ID" value="KAI9174279.1"/>
    <property type="molecule type" value="Genomic_DNA"/>
</dbReference>
<evidence type="ECO:0000256" key="2">
    <source>
        <dbReference type="ARBA" id="ARBA00022989"/>
    </source>
</evidence>
<name>A0AAD5IQF8_ACENE</name>
<dbReference type="GO" id="GO:0016020">
    <property type="term" value="C:membrane"/>
    <property type="evidence" value="ECO:0007669"/>
    <property type="project" value="InterPro"/>
</dbReference>
<keyword evidence="3" id="KW-0472">Membrane</keyword>
<evidence type="ECO:0000256" key="1">
    <source>
        <dbReference type="ARBA" id="ARBA00022692"/>
    </source>
</evidence>
<dbReference type="GO" id="GO:0005524">
    <property type="term" value="F:ATP binding"/>
    <property type="evidence" value="ECO:0007669"/>
    <property type="project" value="InterPro"/>
</dbReference>
<evidence type="ECO:0000256" key="3">
    <source>
        <dbReference type="ARBA" id="ARBA00023136"/>
    </source>
</evidence>
<dbReference type="InterPro" id="IPR036640">
    <property type="entry name" value="ABC1_TM_sf"/>
</dbReference>
<gene>
    <name evidence="4" type="ORF">LWI28_014935</name>
</gene>
<keyword evidence="1" id="KW-0812">Transmembrane</keyword>
<reference evidence="4" key="2">
    <citation type="submission" date="2023-02" db="EMBL/GenBank/DDBJ databases">
        <authorList>
            <person name="Swenson N.G."/>
            <person name="Wegrzyn J.L."/>
            <person name="Mcevoy S.L."/>
        </authorList>
    </citation>
    <scope>NUCLEOTIDE SEQUENCE</scope>
    <source>
        <strain evidence="4">91603</strain>
        <tissue evidence="4">Leaf</tissue>
    </source>
</reference>
<evidence type="ECO:0000313" key="4">
    <source>
        <dbReference type="EMBL" id="KAI9174279.1"/>
    </source>
</evidence>
<evidence type="ECO:0000313" key="5">
    <source>
        <dbReference type="Proteomes" id="UP001064489"/>
    </source>
</evidence>
<keyword evidence="5" id="KW-1185">Reference proteome</keyword>
<proteinExistence type="predicted"/>
<protein>
    <submittedName>
        <fullName evidence="4">Uncharacterized protein</fullName>
    </submittedName>
</protein>
<sequence length="138" mass="15861">MLRVTFSEAMVLPNKTDWTPSKIIAICSNKSEATTPLKCREVELFFGIPLNASNVFTFLASLRIAQEQIRMIPEVAVIFIEAKVSFSRIVKFLEAPELENTNTRQIKSDNKMDWSIWIMSSEILVGRLFFIEGYIEEH</sequence>